<keyword evidence="2" id="KW-1185">Reference proteome</keyword>
<dbReference type="InParanoid" id="S8F0K2"/>
<reference evidence="1 2" key="1">
    <citation type="journal article" date="2012" name="Science">
        <title>The Paleozoic origin of enzymatic lignin decomposition reconstructed from 31 fungal genomes.</title>
        <authorList>
            <person name="Floudas D."/>
            <person name="Binder M."/>
            <person name="Riley R."/>
            <person name="Barry K."/>
            <person name="Blanchette R.A."/>
            <person name="Henrissat B."/>
            <person name="Martinez A.T."/>
            <person name="Otillar R."/>
            <person name="Spatafora J.W."/>
            <person name="Yadav J.S."/>
            <person name="Aerts A."/>
            <person name="Benoit I."/>
            <person name="Boyd A."/>
            <person name="Carlson A."/>
            <person name="Copeland A."/>
            <person name="Coutinho P.M."/>
            <person name="de Vries R.P."/>
            <person name="Ferreira P."/>
            <person name="Findley K."/>
            <person name="Foster B."/>
            <person name="Gaskell J."/>
            <person name="Glotzer D."/>
            <person name="Gorecki P."/>
            <person name="Heitman J."/>
            <person name="Hesse C."/>
            <person name="Hori C."/>
            <person name="Igarashi K."/>
            <person name="Jurgens J.A."/>
            <person name="Kallen N."/>
            <person name="Kersten P."/>
            <person name="Kohler A."/>
            <person name="Kuees U."/>
            <person name="Kumar T.K.A."/>
            <person name="Kuo A."/>
            <person name="LaButti K."/>
            <person name="Larrondo L.F."/>
            <person name="Lindquist E."/>
            <person name="Ling A."/>
            <person name="Lombard V."/>
            <person name="Lucas S."/>
            <person name="Lundell T."/>
            <person name="Martin R."/>
            <person name="McLaughlin D.J."/>
            <person name="Morgenstern I."/>
            <person name="Morin E."/>
            <person name="Murat C."/>
            <person name="Nagy L.G."/>
            <person name="Nolan M."/>
            <person name="Ohm R.A."/>
            <person name="Patyshakuliyeva A."/>
            <person name="Rokas A."/>
            <person name="Ruiz-Duenas F.J."/>
            <person name="Sabat G."/>
            <person name="Salamov A."/>
            <person name="Samejima M."/>
            <person name="Schmutz J."/>
            <person name="Slot J.C."/>
            <person name="St John F."/>
            <person name="Stenlid J."/>
            <person name="Sun H."/>
            <person name="Sun S."/>
            <person name="Syed K."/>
            <person name="Tsang A."/>
            <person name="Wiebenga A."/>
            <person name="Young D."/>
            <person name="Pisabarro A."/>
            <person name="Eastwood D.C."/>
            <person name="Martin F."/>
            <person name="Cullen D."/>
            <person name="Grigoriev I.V."/>
            <person name="Hibbett D.S."/>
        </authorList>
    </citation>
    <scope>NUCLEOTIDE SEQUENCE</scope>
    <source>
        <strain evidence="2">FP-58527</strain>
    </source>
</reference>
<sequence>MNHNFHSAQIMKVPPMEEDRKAQILCVVAWNNKHMMKLKRKRDTADKEQHSGEGPSSLLLPSTSYLYLCSVYLTH</sequence>
<name>S8F0K2_FOMSC</name>
<gene>
    <name evidence="1" type="ORF">FOMPIDRAFT_1056760</name>
</gene>
<evidence type="ECO:0000313" key="1">
    <source>
        <dbReference type="EMBL" id="EPS92554.1"/>
    </source>
</evidence>
<dbReference type="EMBL" id="KE504485">
    <property type="protein sequence ID" value="EPS92554.1"/>
    <property type="molecule type" value="Genomic_DNA"/>
</dbReference>
<accession>S8F0K2</accession>
<proteinExistence type="predicted"/>
<evidence type="ECO:0000313" key="2">
    <source>
        <dbReference type="Proteomes" id="UP000015241"/>
    </source>
</evidence>
<dbReference type="Proteomes" id="UP000015241">
    <property type="component" value="Unassembled WGS sequence"/>
</dbReference>
<dbReference type="AlphaFoldDB" id="S8F0K2"/>
<dbReference type="HOGENOM" id="CLU_2671081_0_0_1"/>
<protein>
    <submittedName>
        <fullName evidence="1">Uncharacterized protein</fullName>
    </submittedName>
</protein>
<organism evidence="1 2">
    <name type="scientific">Fomitopsis schrenkii</name>
    <name type="common">Brown rot fungus</name>
    <dbReference type="NCBI Taxonomy" id="2126942"/>
    <lineage>
        <taxon>Eukaryota</taxon>
        <taxon>Fungi</taxon>
        <taxon>Dikarya</taxon>
        <taxon>Basidiomycota</taxon>
        <taxon>Agaricomycotina</taxon>
        <taxon>Agaricomycetes</taxon>
        <taxon>Polyporales</taxon>
        <taxon>Fomitopsis</taxon>
    </lineage>
</organism>